<sequence length="345" mass="36684">MIRAAALVLLLAAPAAAETLRVATFNTGLSARGPGLLLGRLIKGDDPEIDAAVAMIEATSPDILILQDIDFDAGGAALSALAERIEPPYPHRFALLPNTGMATGLDMDEDGRLGGPRDAQGFGYFAGDGGMAILSRFPIAEDEVRDLSDLLWRDLPGAIPPPLPEDVAEAQRLSSVGHWIVPVDTDQGRLTLMTWSATPPVFDGPEDRNGRRNRDETALWLRLLDGELAVPPPEPPFIIAGLGNVDPDSGEGRPDAISSLLGDPRLRDPAPTSPGAGRAGKPTDTVLFNPPTGPLRVSFVLPSADLTVLRSGVLWPIEDSPEADALGPLEHWPRHRLVWVDIALP</sequence>
<feature type="signal peptide" evidence="2">
    <location>
        <begin position="1"/>
        <end position="17"/>
    </location>
</feature>
<dbReference type="RefSeq" id="WP_090928863.1">
    <property type="nucleotide sequence ID" value="NZ_FOPF01000004.1"/>
</dbReference>
<evidence type="ECO:0000313" key="5">
    <source>
        <dbReference type="Proteomes" id="UP000193870"/>
    </source>
</evidence>
<gene>
    <name evidence="4" type="ORF">PAM7066_01931</name>
</gene>
<dbReference type="InterPro" id="IPR005135">
    <property type="entry name" value="Endo/exonuclease/phosphatase"/>
</dbReference>
<evidence type="ECO:0000256" key="1">
    <source>
        <dbReference type="SAM" id="MobiDB-lite"/>
    </source>
</evidence>
<evidence type="ECO:0000256" key="2">
    <source>
        <dbReference type="SAM" id="SignalP"/>
    </source>
</evidence>
<feature type="region of interest" description="Disordered" evidence="1">
    <location>
        <begin position="244"/>
        <end position="284"/>
    </location>
</feature>
<dbReference type="AlphaFoldDB" id="A0A1Y5SLX5"/>
<dbReference type="Pfam" id="PF03372">
    <property type="entry name" value="Exo_endo_phos"/>
    <property type="match status" value="1"/>
</dbReference>
<evidence type="ECO:0000313" key="4">
    <source>
        <dbReference type="EMBL" id="SLN43773.1"/>
    </source>
</evidence>
<keyword evidence="5" id="KW-1185">Reference proteome</keyword>
<proteinExistence type="predicted"/>
<protein>
    <recommendedName>
        <fullName evidence="3">Endonuclease/exonuclease/phosphatase domain-containing protein</fullName>
    </recommendedName>
</protein>
<dbReference type="SUPFAM" id="SSF56219">
    <property type="entry name" value="DNase I-like"/>
    <property type="match status" value="1"/>
</dbReference>
<evidence type="ECO:0000259" key="3">
    <source>
        <dbReference type="Pfam" id="PF03372"/>
    </source>
</evidence>
<dbReference type="STRING" id="315423.SAMN04488020_104308"/>
<accession>A0A1Y5SLX5</accession>
<feature type="domain" description="Endonuclease/exonuclease/phosphatase" evidence="3">
    <location>
        <begin position="25"/>
        <end position="318"/>
    </location>
</feature>
<dbReference type="GO" id="GO:0003824">
    <property type="term" value="F:catalytic activity"/>
    <property type="evidence" value="ECO:0007669"/>
    <property type="project" value="InterPro"/>
</dbReference>
<dbReference type="Proteomes" id="UP000193870">
    <property type="component" value="Unassembled WGS sequence"/>
</dbReference>
<organism evidence="4 5">
    <name type="scientific">Palleronia marisminoris</name>
    <dbReference type="NCBI Taxonomy" id="315423"/>
    <lineage>
        <taxon>Bacteria</taxon>
        <taxon>Pseudomonadati</taxon>
        <taxon>Pseudomonadota</taxon>
        <taxon>Alphaproteobacteria</taxon>
        <taxon>Rhodobacterales</taxon>
        <taxon>Roseobacteraceae</taxon>
        <taxon>Palleronia</taxon>
    </lineage>
</organism>
<dbReference type="InterPro" id="IPR036691">
    <property type="entry name" value="Endo/exonu/phosph_ase_sf"/>
</dbReference>
<name>A0A1Y5SLX5_9RHOB</name>
<dbReference type="Gene3D" id="3.60.10.10">
    <property type="entry name" value="Endonuclease/exonuclease/phosphatase"/>
    <property type="match status" value="1"/>
</dbReference>
<dbReference type="EMBL" id="FWFV01000004">
    <property type="protein sequence ID" value="SLN43773.1"/>
    <property type="molecule type" value="Genomic_DNA"/>
</dbReference>
<reference evidence="4 5" key="1">
    <citation type="submission" date="2017-03" db="EMBL/GenBank/DDBJ databases">
        <authorList>
            <person name="Afonso C.L."/>
            <person name="Miller P.J."/>
            <person name="Scott M.A."/>
            <person name="Spackman E."/>
            <person name="Goraichik I."/>
            <person name="Dimitrov K.M."/>
            <person name="Suarez D.L."/>
            <person name="Swayne D.E."/>
        </authorList>
    </citation>
    <scope>NUCLEOTIDE SEQUENCE [LARGE SCALE GENOMIC DNA]</scope>
    <source>
        <strain evidence="4 5">CECT 7066</strain>
    </source>
</reference>
<feature type="chain" id="PRO_5011003100" description="Endonuclease/exonuclease/phosphatase domain-containing protein" evidence="2">
    <location>
        <begin position="18"/>
        <end position="345"/>
    </location>
</feature>
<keyword evidence="2" id="KW-0732">Signal</keyword>